<comment type="caution">
    <text evidence="10">The sequence shown here is derived from an EMBL/GenBank/DDBJ whole genome shotgun (WGS) entry which is preliminary data.</text>
</comment>
<reference evidence="10 11" key="1">
    <citation type="submission" date="2024-10" db="EMBL/GenBank/DDBJ databases">
        <authorList>
            <person name="Kim D."/>
        </authorList>
    </citation>
    <scope>NUCLEOTIDE SEQUENCE [LARGE SCALE GENOMIC DNA]</scope>
    <source>
        <strain evidence="10">Taebaek</strain>
    </source>
</reference>
<dbReference type="AlphaFoldDB" id="A0ABD2KJN8"/>
<dbReference type="Pfam" id="PF19292">
    <property type="entry name" value="KPBB_C"/>
    <property type="match status" value="1"/>
</dbReference>
<evidence type="ECO:0000259" key="8">
    <source>
        <dbReference type="Pfam" id="PF00723"/>
    </source>
</evidence>
<dbReference type="EMBL" id="JBICCN010000015">
    <property type="protein sequence ID" value="KAL3103160.1"/>
    <property type="molecule type" value="Genomic_DNA"/>
</dbReference>
<evidence type="ECO:0000256" key="4">
    <source>
        <dbReference type="ARBA" id="ARBA00022860"/>
    </source>
</evidence>
<evidence type="ECO:0000256" key="3">
    <source>
        <dbReference type="ARBA" id="ARBA00022600"/>
    </source>
</evidence>
<keyword evidence="4 6" id="KW-0112">Calmodulin-binding</keyword>
<evidence type="ECO:0000256" key="2">
    <source>
        <dbReference type="ARBA" id="ARBA00007128"/>
    </source>
</evidence>
<protein>
    <recommendedName>
        <fullName evidence="6">Phosphorylase b kinase regulatory subunit</fullName>
    </recommendedName>
</protein>
<dbReference type="Gene3D" id="1.50.10.10">
    <property type="match status" value="1"/>
</dbReference>
<comment type="similarity">
    <text evidence="2 6">Belongs to the phosphorylase b kinase regulatory chain family.</text>
</comment>
<dbReference type="Proteomes" id="UP001620645">
    <property type="component" value="Unassembled WGS sequence"/>
</dbReference>
<dbReference type="GO" id="GO:0005516">
    <property type="term" value="F:calmodulin binding"/>
    <property type="evidence" value="ECO:0007669"/>
    <property type="project" value="UniProtKB-KW"/>
</dbReference>
<dbReference type="SUPFAM" id="SSF48208">
    <property type="entry name" value="Six-hairpin glycosidases"/>
    <property type="match status" value="1"/>
</dbReference>
<dbReference type="PANTHER" id="PTHR10749">
    <property type="entry name" value="PHOSPHORYLASE B KINASE REGULATORY SUBUNIT"/>
    <property type="match status" value="1"/>
</dbReference>
<proteinExistence type="inferred from homology"/>
<dbReference type="GO" id="GO:0005886">
    <property type="term" value="C:plasma membrane"/>
    <property type="evidence" value="ECO:0007669"/>
    <property type="project" value="UniProtKB-SubCell"/>
</dbReference>
<evidence type="ECO:0000256" key="7">
    <source>
        <dbReference type="SAM" id="MobiDB-lite"/>
    </source>
</evidence>
<keyword evidence="11" id="KW-1185">Reference proteome</keyword>
<keyword evidence="5 6" id="KW-0119">Carbohydrate metabolism</keyword>
<keyword evidence="6" id="KW-0449">Lipoprotein</keyword>
<feature type="domain" description="Phosphorylase b kinase regulatory subunit alpha/beta C-terminal" evidence="9">
    <location>
        <begin position="1044"/>
        <end position="1161"/>
    </location>
</feature>
<comment type="function">
    <text evidence="6">Phosphorylase b kinase catalyzes the phosphorylation of serine in certain substrates, including troponin I.</text>
</comment>
<organism evidence="10 11">
    <name type="scientific">Heterodera schachtii</name>
    <name type="common">Sugarbeet cyst nematode worm</name>
    <name type="synonym">Tylenchus schachtii</name>
    <dbReference type="NCBI Taxonomy" id="97005"/>
    <lineage>
        <taxon>Eukaryota</taxon>
        <taxon>Metazoa</taxon>
        <taxon>Ecdysozoa</taxon>
        <taxon>Nematoda</taxon>
        <taxon>Chromadorea</taxon>
        <taxon>Rhabditida</taxon>
        <taxon>Tylenchina</taxon>
        <taxon>Tylenchomorpha</taxon>
        <taxon>Tylenchoidea</taxon>
        <taxon>Heteroderidae</taxon>
        <taxon>Heteroderinae</taxon>
        <taxon>Heterodera</taxon>
    </lineage>
</organism>
<comment type="pathway">
    <text evidence="1 6">Glycan biosynthesis; glycogen metabolism.</text>
</comment>
<gene>
    <name evidence="10" type="ORF">niasHS_002346</name>
</gene>
<dbReference type="InterPro" id="IPR045583">
    <property type="entry name" value="KPBA/B_C"/>
</dbReference>
<keyword evidence="3 6" id="KW-0321">Glycogen metabolism</keyword>
<sequence length="1219" mass="137360">MVLVQKTILFCQDPVTGLFVNNPEQYPSHAWVRDNVYAVQAVWAMHRAYQKRAEFDEDLVKAHELGLNCVKCMQSLLECMLRQADKVELFKRQQKKSDCLHAKYSAKNKATVVADNDWGHLQIDAVSLFLLTLAQITASGLQVVRNFDEVAFVQNLVYYIETGYRTPDFGTWERGDKTNQGIRELNASSIGMAKAALQAINDIGDLFGDGSNVSIVHVLPDEIQQCSAVLCNMLPRESFSKETDAALLSVISFPAFAVDDFSLATLTRETILATLGGRYGCKRFLRDGYKTVLELQKFENIECEWPLFFCYLYIDAVYRKDEKAENAFWKQLQTVIVADSREPRLNFVQLIPELFKVPGEKVEMERQKHGSQDRVPGGTIPFLWAQSLYVLCCLLHDRYLTPAELDPLSRRLLATEKRPPCEVQVVILAEGRNVKEELLRNEIEVQMISELESKYAVLPASVFAKILQRVGQSTKLNLSGRPADRDVQLLSTSRLYHVGNKLVAFTPQFMDVRRSHLVYDIRVLMDEWSSELYYIYNSWNSVSISGRPLVVLVISDNMLQTDTVVEDTSRSFITDITQKSQKSAVLGALKKIKNGYIGGARVVMGNISDFSSTTSVSKLEFQDGSVEQLFTTNGEAQPRSLPRETPYESGTPRGTLRRSDSVRGRWFKQFNTVQAASMRHRSIVLDSNDADLLKLRLANATVKKIMEPTVEEEEAPQHTHLLSSYHTDSIGENSKERLQHSQLEEMEVADLITMLAETTLLDEQASIIHFLWLKLGPNFDTKLANIGGVTVRILIEEVYIKACESRDWSWARLTAGLLKKQLDELEKAVTHLLVRQKQITVGMPSKNEEAITIPKNKEELLQIFTRCYSEDPNSFILAQELIVSLGSLVRTDPRLFVEMFRLRIGLIIQVLASELARLRNLNAEAASQHLLSVSPFELKSMLLSLLSGRLLEESAGPGTENEFGVKGLRTGIGSFRKQIEERKSMRERAKSMRARLRSSENLVGKKMASSSASKLSFASLTAPTVANAEESPSDSEDSLAGEEFQFGIWLRHRRIDGALNRVPSNFYANLWDTVRMFPHGISIDGIVLSYGLTQEMTRNEIKFALQVEQVLNQIAEPEYRELIVEVLTLLGKLRLLLMADPQIPDGRPFEVEYVLQHANRVFVEHNAEMGTIVLECCGSGIGCDGARGICRHFYDTAPAGEFGTVHYIIRAAMDIFAPS</sequence>
<evidence type="ECO:0000256" key="6">
    <source>
        <dbReference type="RuleBase" id="RU364123"/>
    </source>
</evidence>
<name>A0ABD2KJN8_HETSC</name>
<keyword evidence="6" id="KW-0636">Prenylation</keyword>
<feature type="region of interest" description="Disordered" evidence="7">
    <location>
        <begin position="634"/>
        <end position="659"/>
    </location>
</feature>
<dbReference type="GO" id="GO:0005977">
    <property type="term" value="P:glycogen metabolic process"/>
    <property type="evidence" value="ECO:0007669"/>
    <property type="project" value="UniProtKB-KW"/>
</dbReference>
<evidence type="ECO:0000256" key="5">
    <source>
        <dbReference type="ARBA" id="ARBA00023277"/>
    </source>
</evidence>
<accession>A0ABD2KJN8</accession>
<evidence type="ECO:0000259" key="9">
    <source>
        <dbReference type="Pfam" id="PF19292"/>
    </source>
</evidence>
<dbReference type="InterPro" id="IPR008734">
    <property type="entry name" value="PHK_A/B_su"/>
</dbReference>
<evidence type="ECO:0000313" key="11">
    <source>
        <dbReference type="Proteomes" id="UP001620645"/>
    </source>
</evidence>
<dbReference type="InterPro" id="IPR008928">
    <property type="entry name" value="6-hairpin_glycosidase_sf"/>
</dbReference>
<dbReference type="PANTHER" id="PTHR10749:SF7">
    <property type="entry name" value="PHOSPHORYLASE B KINASE REGULATORY SUBUNIT ALPHA-RELATED"/>
    <property type="match status" value="1"/>
</dbReference>
<evidence type="ECO:0000313" key="10">
    <source>
        <dbReference type="EMBL" id="KAL3103160.1"/>
    </source>
</evidence>
<keyword evidence="6" id="KW-1003">Cell membrane</keyword>
<dbReference type="Pfam" id="PF00723">
    <property type="entry name" value="Glyco_hydro_15"/>
    <property type="match status" value="1"/>
</dbReference>
<keyword evidence="6" id="KW-0472">Membrane</keyword>
<dbReference type="InterPro" id="IPR011613">
    <property type="entry name" value="GH15-like"/>
</dbReference>
<dbReference type="InterPro" id="IPR012341">
    <property type="entry name" value="6hp_glycosidase-like_sf"/>
</dbReference>
<comment type="subcellular location">
    <subcellularLocation>
        <location evidence="6">Cell membrane</location>
        <topology evidence="6">Lipid-anchor</topology>
        <orientation evidence="6">Cytoplasmic side</orientation>
    </subcellularLocation>
</comment>
<feature type="domain" description="GH15-like" evidence="8">
    <location>
        <begin position="4"/>
        <end position="905"/>
    </location>
</feature>
<evidence type="ECO:0000256" key="1">
    <source>
        <dbReference type="ARBA" id="ARBA00005131"/>
    </source>
</evidence>